<feature type="coiled-coil region" evidence="1">
    <location>
        <begin position="99"/>
        <end position="126"/>
    </location>
</feature>
<dbReference type="Proteomes" id="UP001476282">
    <property type="component" value="Unassembled WGS sequence"/>
</dbReference>
<gene>
    <name evidence="2" type="ORF">Hsar01_02121</name>
</gene>
<reference evidence="2 3" key="1">
    <citation type="submission" date="2024-02" db="EMBL/GenBank/DDBJ databases">
        <title>Haloferula sargassicola NBRC 104335.</title>
        <authorList>
            <person name="Ichikawa N."/>
            <person name="Katano-Makiyama Y."/>
            <person name="Hidaka K."/>
        </authorList>
    </citation>
    <scope>NUCLEOTIDE SEQUENCE [LARGE SCALE GENOMIC DNA]</scope>
    <source>
        <strain evidence="2 3">NBRC 104335</strain>
    </source>
</reference>
<comment type="caution">
    <text evidence="2">The sequence shown here is derived from an EMBL/GenBank/DDBJ whole genome shotgun (WGS) entry which is preliminary data.</text>
</comment>
<dbReference type="EMBL" id="BAABRI010000010">
    <property type="protein sequence ID" value="GAA5482896.1"/>
    <property type="molecule type" value="Genomic_DNA"/>
</dbReference>
<name>A0ABP9UR93_9BACT</name>
<organism evidence="2 3">
    <name type="scientific">Haloferula sargassicola</name>
    <dbReference type="NCBI Taxonomy" id="490096"/>
    <lineage>
        <taxon>Bacteria</taxon>
        <taxon>Pseudomonadati</taxon>
        <taxon>Verrucomicrobiota</taxon>
        <taxon>Verrucomicrobiia</taxon>
        <taxon>Verrucomicrobiales</taxon>
        <taxon>Verrucomicrobiaceae</taxon>
        <taxon>Haloferula</taxon>
    </lineage>
</organism>
<keyword evidence="3" id="KW-1185">Reference proteome</keyword>
<accession>A0ABP9UR93</accession>
<keyword evidence="1" id="KW-0175">Coiled coil</keyword>
<sequence>MAAILIAAAGGWAWEVFQRRALETRLNVLEDQAALGLKEIRLLKNDAGRLSEVNESLAQLDEVVAAIITDQKEQTSTVVRADYGLQTAKNVLIRHQHGLGQLHERLTLLEREVADKDRQAKEALALAIQKRKEADDAALPIRQRIRELEEKKEVLFARYRVLSTPRRPRGVVSTKQAAALMRDWQRRAAPLIAQIDEEISIVRQSIEDEEMKLDHLYDFESTGP</sequence>
<evidence type="ECO:0000313" key="3">
    <source>
        <dbReference type="Proteomes" id="UP001476282"/>
    </source>
</evidence>
<protein>
    <submittedName>
        <fullName evidence="2">Uncharacterized protein</fullName>
    </submittedName>
</protein>
<proteinExistence type="predicted"/>
<evidence type="ECO:0000256" key="1">
    <source>
        <dbReference type="SAM" id="Coils"/>
    </source>
</evidence>
<evidence type="ECO:0000313" key="2">
    <source>
        <dbReference type="EMBL" id="GAA5482896.1"/>
    </source>
</evidence>